<protein>
    <submittedName>
        <fullName evidence="7">O-antigen ligase family protein</fullName>
    </submittedName>
</protein>
<evidence type="ECO:0000256" key="3">
    <source>
        <dbReference type="ARBA" id="ARBA00022989"/>
    </source>
</evidence>
<gene>
    <name evidence="7" type="ORF">WCD41_16040</name>
</gene>
<dbReference type="RefSeq" id="WP_337714463.1">
    <property type="nucleotide sequence ID" value="NZ_JBBEGL010000004.1"/>
</dbReference>
<feature type="transmembrane region" description="Helical" evidence="5">
    <location>
        <begin position="51"/>
        <end position="74"/>
    </location>
</feature>
<evidence type="ECO:0000256" key="5">
    <source>
        <dbReference type="SAM" id="Phobius"/>
    </source>
</evidence>
<keyword evidence="8" id="KW-1185">Reference proteome</keyword>
<comment type="caution">
    <text evidence="7">The sequence shown here is derived from an EMBL/GenBank/DDBJ whole genome shotgun (WGS) entry which is preliminary data.</text>
</comment>
<feature type="domain" description="O-antigen ligase-related" evidence="6">
    <location>
        <begin position="203"/>
        <end position="313"/>
    </location>
</feature>
<dbReference type="InterPro" id="IPR051533">
    <property type="entry name" value="WaaL-like"/>
</dbReference>
<feature type="transmembrane region" description="Helical" evidence="5">
    <location>
        <begin position="177"/>
        <end position="194"/>
    </location>
</feature>
<feature type="transmembrane region" description="Helical" evidence="5">
    <location>
        <begin position="206"/>
        <end position="231"/>
    </location>
</feature>
<dbReference type="GO" id="GO:0016874">
    <property type="term" value="F:ligase activity"/>
    <property type="evidence" value="ECO:0007669"/>
    <property type="project" value="UniProtKB-KW"/>
</dbReference>
<evidence type="ECO:0000256" key="2">
    <source>
        <dbReference type="ARBA" id="ARBA00022692"/>
    </source>
</evidence>
<feature type="transmembrane region" description="Helical" evidence="5">
    <location>
        <begin position="251"/>
        <end position="268"/>
    </location>
</feature>
<dbReference type="Proteomes" id="UP001370100">
    <property type="component" value="Unassembled WGS sequence"/>
</dbReference>
<keyword evidence="4 5" id="KW-0472">Membrane</keyword>
<keyword evidence="7" id="KW-0436">Ligase</keyword>
<proteinExistence type="predicted"/>
<comment type="subcellular location">
    <subcellularLocation>
        <location evidence="1">Membrane</location>
        <topology evidence="1">Multi-pass membrane protein</topology>
    </subcellularLocation>
</comment>
<organism evidence="7 8">
    <name type="scientific">Actinomycetospora aeridis</name>
    <dbReference type="NCBI Taxonomy" id="3129231"/>
    <lineage>
        <taxon>Bacteria</taxon>
        <taxon>Bacillati</taxon>
        <taxon>Actinomycetota</taxon>
        <taxon>Actinomycetes</taxon>
        <taxon>Pseudonocardiales</taxon>
        <taxon>Pseudonocardiaceae</taxon>
        <taxon>Actinomycetospora</taxon>
    </lineage>
</organism>
<feature type="transmembrane region" description="Helical" evidence="5">
    <location>
        <begin position="140"/>
        <end position="165"/>
    </location>
</feature>
<feature type="transmembrane region" description="Helical" evidence="5">
    <location>
        <begin position="110"/>
        <end position="128"/>
    </location>
</feature>
<evidence type="ECO:0000256" key="1">
    <source>
        <dbReference type="ARBA" id="ARBA00004141"/>
    </source>
</evidence>
<dbReference type="PANTHER" id="PTHR37422">
    <property type="entry name" value="TEICHURONIC ACID BIOSYNTHESIS PROTEIN TUAE"/>
    <property type="match status" value="1"/>
</dbReference>
<evidence type="ECO:0000256" key="4">
    <source>
        <dbReference type="ARBA" id="ARBA00023136"/>
    </source>
</evidence>
<feature type="transmembrane region" description="Helical" evidence="5">
    <location>
        <begin position="370"/>
        <end position="387"/>
    </location>
</feature>
<reference evidence="7 8" key="1">
    <citation type="submission" date="2024-03" db="EMBL/GenBank/DDBJ databases">
        <title>Actinomycetospora sp. OC33-EN06, a novel actinomycete isolated from wild orchid (Aerides multiflora).</title>
        <authorList>
            <person name="Suriyachadkun C."/>
        </authorList>
    </citation>
    <scope>NUCLEOTIDE SEQUENCE [LARGE SCALE GENOMIC DNA]</scope>
    <source>
        <strain evidence="7 8">OC33-EN06</strain>
    </source>
</reference>
<name>A0ABU8N6E9_9PSEU</name>
<dbReference type="InterPro" id="IPR007016">
    <property type="entry name" value="O-antigen_ligase-rel_domated"/>
</dbReference>
<keyword evidence="3 5" id="KW-1133">Transmembrane helix</keyword>
<dbReference type="EMBL" id="JBBEGL010000004">
    <property type="protein sequence ID" value="MEJ2887972.1"/>
    <property type="molecule type" value="Genomic_DNA"/>
</dbReference>
<evidence type="ECO:0000313" key="8">
    <source>
        <dbReference type="Proteomes" id="UP001370100"/>
    </source>
</evidence>
<keyword evidence="2 5" id="KW-0812">Transmembrane</keyword>
<evidence type="ECO:0000259" key="6">
    <source>
        <dbReference type="Pfam" id="PF04932"/>
    </source>
</evidence>
<evidence type="ECO:0000313" key="7">
    <source>
        <dbReference type="EMBL" id="MEJ2887972.1"/>
    </source>
</evidence>
<feature type="transmembrane region" description="Helical" evidence="5">
    <location>
        <begin position="12"/>
        <end position="31"/>
    </location>
</feature>
<dbReference type="PANTHER" id="PTHR37422:SF21">
    <property type="entry name" value="EXOQ-LIKE PROTEIN"/>
    <property type="match status" value="1"/>
</dbReference>
<sequence length="425" mass="44851">MTANNLDLVPFVAPALLVLASFGLVLVLLVTSNHRRSILAVAVGASGGLEAIQVLELHAFVPVAAGWLVVVVLVEREPPGRATAPTILLVSALLLAVTALIGPLVNSPLIGLQLIALALTAAAIALWAKSDDLERFRSGLLAAISISSGIGLLQYLGIIAHPLFFGENRPSGLYSEPDWLGMYGAVGIVLALYVKRPVSRIPLVALNSIAVLLASARAAWVAIAVLLALLIAERLLVGRWSDYRKIAGPTLIGALSIGAIVLFTNPALQDTVFERFAGAFSNERDVSANARLQQQDSLYKLAEDAPWYGAGLSASGRVGLSGFVDYHGVARNNVASNWILGWWADGKLLAIPLISILALLALRARRRCEGQVLIVTLLCSLFSNAAYKPITWLAAAMCVGVLNLSGPTSGREADEPGRSITTDGR</sequence>
<dbReference type="Pfam" id="PF04932">
    <property type="entry name" value="Wzy_C"/>
    <property type="match status" value="1"/>
</dbReference>
<accession>A0ABU8N6E9</accession>
<feature type="transmembrane region" description="Helical" evidence="5">
    <location>
        <begin position="86"/>
        <end position="104"/>
    </location>
</feature>